<feature type="transmembrane region" description="Helical" evidence="8">
    <location>
        <begin position="585"/>
        <end position="604"/>
    </location>
</feature>
<evidence type="ECO:0000259" key="9">
    <source>
        <dbReference type="Pfam" id="PF01494"/>
    </source>
</evidence>
<dbReference type="PANTHER" id="PTHR46028">
    <property type="entry name" value="KYNURENINE 3-MONOOXYGENASE"/>
    <property type="match status" value="1"/>
</dbReference>
<dbReference type="GO" id="GO:0071949">
    <property type="term" value="F:FAD binding"/>
    <property type="evidence" value="ECO:0007669"/>
    <property type="project" value="InterPro"/>
</dbReference>
<gene>
    <name evidence="10" type="ORF">DTER00134_LOCUS7262</name>
</gene>
<evidence type="ECO:0000256" key="3">
    <source>
        <dbReference type="ARBA" id="ARBA00022827"/>
    </source>
</evidence>
<keyword evidence="8" id="KW-0812">Transmembrane</keyword>
<keyword evidence="5" id="KW-0560">Oxidoreductase</keyword>
<evidence type="ECO:0000256" key="2">
    <source>
        <dbReference type="ARBA" id="ARBA00022630"/>
    </source>
</evidence>
<evidence type="ECO:0000256" key="8">
    <source>
        <dbReference type="SAM" id="Phobius"/>
    </source>
</evidence>
<protein>
    <recommendedName>
        <fullName evidence="9">FAD-binding domain-containing protein</fullName>
    </recommendedName>
</protein>
<dbReference type="Gene3D" id="3.50.50.60">
    <property type="entry name" value="FAD/NAD(P)-binding domain"/>
    <property type="match status" value="2"/>
</dbReference>
<feature type="domain" description="FAD-binding" evidence="9">
    <location>
        <begin position="62"/>
        <end position="266"/>
    </location>
</feature>
<sequence length="611" mass="65996">MQSLSGCHTSQFLLSCGPLRSRQTTLHSTVHELRRNIVIPNQRNVQAQTSTSDSLPPKANGPVCIVGGGPAGLAAALMLARRGWKDITIIEKKEVIGAEDNQRSYVYMIDGRGRKLLSRLPGVVDCLDDFGVSTAAINIMRVMPDGDVKRNEIAIKDPKRVNHFMPRPSFLKLLLEKGLQKEWAQAAKITLLTSTEVEAISRTTGQQSSSSSSSSSSGSSDKEEAPLCVKAVRRNSSGNSETIELRPHLLIGADGQSSMVRTTLQQWESEDGATSGGGRFALKESFSPAGGLRYKILRLPPNPVASTRPDSPPLLNPSFAILVGKALGAGSALRAMRLGLLPIRDPNASRTANLITKPDHKVWEVTGTEEMYDMLQRSMPQVRFRELVPPEVMAQFAASKGGRFPQPQLCEGLHYLVSLGDSQHDTEQQVISSQGDGPALDARTAASSSGATMPGTAGVLLIGDARASFPPDLGQGVNSALEDVDELAQVLEHTGDDLSKALPLYEKRRAPHIAALIQLMTFSYPWQYNQDPVQRFLWTINFAIRAFLSKALPAIFSPHSFMLVQVSNLSYKQVLDMTHATTQRLYALFGGLALGVAIVVGKGLKASAMGA</sequence>
<feature type="compositionally biased region" description="Low complexity" evidence="7">
    <location>
        <begin position="205"/>
        <end position="219"/>
    </location>
</feature>
<feature type="domain" description="FAD-binding" evidence="9">
    <location>
        <begin position="458"/>
        <end position="518"/>
    </location>
</feature>
<evidence type="ECO:0000256" key="6">
    <source>
        <dbReference type="ARBA" id="ARBA00023033"/>
    </source>
</evidence>
<keyword evidence="4" id="KW-0521">NADP</keyword>
<keyword evidence="8" id="KW-0472">Membrane</keyword>
<dbReference type="EMBL" id="HBIP01012756">
    <property type="protein sequence ID" value="CAE0492189.1"/>
    <property type="molecule type" value="Transcribed_RNA"/>
</dbReference>
<dbReference type="PANTHER" id="PTHR46028:SF2">
    <property type="entry name" value="KYNURENINE 3-MONOOXYGENASE"/>
    <property type="match status" value="1"/>
</dbReference>
<keyword evidence="6" id="KW-0503">Monooxygenase</keyword>
<feature type="region of interest" description="Disordered" evidence="7">
    <location>
        <begin position="201"/>
        <end position="226"/>
    </location>
</feature>
<reference evidence="10" key="1">
    <citation type="submission" date="2021-01" db="EMBL/GenBank/DDBJ databases">
        <authorList>
            <person name="Corre E."/>
            <person name="Pelletier E."/>
            <person name="Niang G."/>
            <person name="Scheremetjew M."/>
            <person name="Finn R."/>
            <person name="Kale V."/>
            <person name="Holt S."/>
            <person name="Cochrane G."/>
            <person name="Meng A."/>
            <person name="Brown T."/>
            <person name="Cohen L."/>
        </authorList>
    </citation>
    <scope>NUCLEOTIDE SEQUENCE</scope>
    <source>
        <strain evidence="10">CCMP1320</strain>
    </source>
</reference>
<proteinExistence type="predicted"/>
<dbReference type="SUPFAM" id="SSF51905">
    <property type="entry name" value="FAD/NAD(P)-binding domain"/>
    <property type="match status" value="1"/>
</dbReference>
<keyword evidence="8" id="KW-1133">Transmembrane helix</keyword>
<evidence type="ECO:0000256" key="1">
    <source>
        <dbReference type="ARBA" id="ARBA00001974"/>
    </source>
</evidence>
<dbReference type="PRINTS" id="PR00420">
    <property type="entry name" value="RNGMNOXGNASE"/>
</dbReference>
<evidence type="ECO:0000256" key="5">
    <source>
        <dbReference type="ARBA" id="ARBA00023002"/>
    </source>
</evidence>
<dbReference type="InterPro" id="IPR036188">
    <property type="entry name" value="FAD/NAD-bd_sf"/>
</dbReference>
<dbReference type="GO" id="GO:0004502">
    <property type="term" value="F:kynurenine 3-monooxygenase activity"/>
    <property type="evidence" value="ECO:0007669"/>
    <property type="project" value="TreeGrafter"/>
</dbReference>
<evidence type="ECO:0000256" key="7">
    <source>
        <dbReference type="SAM" id="MobiDB-lite"/>
    </source>
</evidence>
<evidence type="ECO:0000256" key="4">
    <source>
        <dbReference type="ARBA" id="ARBA00022857"/>
    </source>
</evidence>
<feature type="region of interest" description="Disordered" evidence="7">
    <location>
        <begin position="432"/>
        <end position="451"/>
    </location>
</feature>
<accession>A0A7S3VLA9</accession>
<dbReference type="Pfam" id="PF01494">
    <property type="entry name" value="FAD_binding_3"/>
    <property type="match status" value="2"/>
</dbReference>
<dbReference type="GO" id="GO:0070189">
    <property type="term" value="P:kynurenine metabolic process"/>
    <property type="evidence" value="ECO:0007669"/>
    <property type="project" value="TreeGrafter"/>
</dbReference>
<organism evidence="10">
    <name type="scientific">Dunaliella tertiolecta</name>
    <name type="common">Green alga</name>
    <dbReference type="NCBI Taxonomy" id="3047"/>
    <lineage>
        <taxon>Eukaryota</taxon>
        <taxon>Viridiplantae</taxon>
        <taxon>Chlorophyta</taxon>
        <taxon>core chlorophytes</taxon>
        <taxon>Chlorophyceae</taxon>
        <taxon>CS clade</taxon>
        <taxon>Chlamydomonadales</taxon>
        <taxon>Dunaliellaceae</taxon>
        <taxon>Dunaliella</taxon>
    </lineage>
</organism>
<name>A0A7S3VLA9_DUNTE</name>
<comment type="cofactor">
    <cofactor evidence="1">
        <name>FAD</name>
        <dbReference type="ChEBI" id="CHEBI:57692"/>
    </cofactor>
</comment>
<keyword evidence="3" id="KW-0274">FAD</keyword>
<evidence type="ECO:0000313" key="10">
    <source>
        <dbReference type="EMBL" id="CAE0492189.1"/>
    </source>
</evidence>
<keyword evidence="2" id="KW-0285">Flavoprotein</keyword>
<dbReference type="AlphaFoldDB" id="A0A7S3VLA9"/>
<dbReference type="InterPro" id="IPR002938">
    <property type="entry name" value="FAD-bd"/>
</dbReference>